<evidence type="ECO:0000259" key="8">
    <source>
        <dbReference type="Pfam" id="PF02687"/>
    </source>
</evidence>
<name>A0AA48GWR0_9BACT</name>
<comment type="similarity">
    <text evidence="6">Belongs to the ABC-4 integral membrane protein family.</text>
</comment>
<dbReference type="Pfam" id="PF12704">
    <property type="entry name" value="MacB_PCD"/>
    <property type="match status" value="1"/>
</dbReference>
<evidence type="ECO:0000313" key="10">
    <source>
        <dbReference type="EMBL" id="BDU71743.1"/>
    </source>
</evidence>
<dbReference type="InterPro" id="IPR025857">
    <property type="entry name" value="MacB_PCD"/>
</dbReference>
<keyword evidence="2" id="KW-1003">Cell membrane</keyword>
<dbReference type="Proteomes" id="UP001238179">
    <property type="component" value="Chromosome"/>
</dbReference>
<evidence type="ECO:0000256" key="2">
    <source>
        <dbReference type="ARBA" id="ARBA00022475"/>
    </source>
</evidence>
<evidence type="ECO:0000313" key="11">
    <source>
        <dbReference type="Proteomes" id="UP001238179"/>
    </source>
</evidence>
<feature type="transmembrane region" description="Helical" evidence="7">
    <location>
        <begin position="381"/>
        <end position="402"/>
    </location>
</feature>
<keyword evidence="11" id="KW-1185">Reference proteome</keyword>
<evidence type="ECO:0000259" key="9">
    <source>
        <dbReference type="Pfam" id="PF12704"/>
    </source>
</evidence>
<protein>
    <submittedName>
        <fullName evidence="10">ABC transporter permease</fullName>
    </submittedName>
</protein>
<organism evidence="10 11">
    <name type="scientific">Mesoterricola silvestris</name>
    <dbReference type="NCBI Taxonomy" id="2927979"/>
    <lineage>
        <taxon>Bacteria</taxon>
        <taxon>Pseudomonadati</taxon>
        <taxon>Acidobacteriota</taxon>
        <taxon>Holophagae</taxon>
        <taxon>Holophagales</taxon>
        <taxon>Holophagaceae</taxon>
        <taxon>Mesoterricola</taxon>
    </lineage>
</organism>
<dbReference type="PANTHER" id="PTHR30572">
    <property type="entry name" value="MEMBRANE COMPONENT OF TRANSPORTER-RELATED"/>
    <property type="match status" value="1"/>
</dbReference>
<evidence type="ECO:0000256" key="3">
    <source>
        <dbReference type="ARBA" id="ARBA00022692"/>
    </source>
</evidence>
<dbReference type="AlphaFoldDB" id="A0AA48GWR0"/>
<evidence type="ECO:0000256" key="5">
    <source>
        <dbReference type="ARBA" id="ARBA00023136"/>
    </source>
</evidence>
<feature type="domain" description="MacB-like periplasmic core" evidence="9">
    <location>
        <begin position="25"/>
        <end position="258"/>
    </location>
</feature>
<proteinExistence type="inferred from homology"/>
<dbReference type="PANTHER" id="PTHR30572:SF4">
    <property type="entry name" value="ABC TRANSPORTER PERMEASE YTRF"/>
    <property type="match status" value="1"/>
</dbReference>
<evidence type="ECO:0000256" key="7">
    <source>
        <dbReference type="SAM" id="Phobius"/>
    </source>
</evidence>
<sequence>MSGSGAFRERLLESWVEIRENLGRSVLQALGVILGVASVLGGFSISDSQRAQSDRLFVKLGGLDKLNVQPNAIVKDGQATALQTANRGLRNDDAEAGSDLDTKAVAGVSVRKNARARTKSPYADQDRQLTGIGADFIPMEGYAVATGRSFSASDMDQGEAVAILGAEAAQTFFPSGDALGSVLTIGDIPVTVIGTFQERVFRFREGQGNIFQWRNRIIALPSSFVQKRMQGDQYRRTDRVTFRLPEVNAIQGFAKNLTAFLKASHRQQEDFRLDDVAARMAKRRSQGDVYNIIFLLSGILALLGGGIVNVNIQMASLKERVREVGVKMAIGASGREVFKGFMTEALLLTLLGAFLGLTAGVLFSWSITLSLGVPLYMRASSFVWAFLLAAVFGFAFALYPAWKASRLSPMEALRYE</sequence>
<dbReference type="GO" id="GO:0005886">
    <property type="term" value="C:plasma membrane"/>
    <property type="evidence" value="ECO:0007669"/>
    <property type="project" value="UniProtKB-SubCell"/>
</dbReference>
<comment type="subcellular location">
    <subcellularLocation>
        <location evidence="1">Cell membrane</location>
        <topology evidence="1">Multi-pass membrane protein</topology>
    </subcellularLocation>
</comment>
<keyword evidence="5 7" id="KW-0472">Membrane</keyword>
<evidence type="ECO:0000256" key="1">
    <source>
        <dbReference type="ARBA" id="ARBA00004651"/>
    </source>
</evidence>
<feature type="transmembrane region" description="Helical" evidence="7">
    <location>
        <begin position="289"/>
        <end position="312"/>
    </location>
</feature>
<dbReference type="KEGG" id="msil:METEAL_09170"/>
<keyword evidence="4 7" id="KW-1133">Transmembrane helix</keyword>
<dbReference type="GO" id="GO:0022857">
    <property type="term" value="F:transmembrane transporter activity"/>
    <property type="evidence" value="ECO:0007669"/>
    <property type="project" value="TreeGrafter"/>
</dbReference>
<feature type="domain" description="ABC3 transporter permease C-terminal" evidence="8">
    <location>
        <begin position="298"/>
        <end position="409"/>
    </location>
</feature>
<evidence type="ECO:0000256" key="4">
    <source>
        <dbReference type="ARBA" id="ARBA00022989"/>
    </source>
</evidence>
<feature type="transmembrane region" description="Helical" evidence="7">
    <location>
        <begin position="345"/>
        <end position="369"/>
    </location>
</feature>
<reference evidence="11" key="1">
    <citation type="journal article" date="2023" name="Int. J. Syst. Evol. Microbiol.">
        <title>Mesoterricola silvestris gen. nov., sp. nov., Mesoterricola sediminis sp. nov., Geothrix oryzae sp. nov., Geothrix edaphica sp. nov., Geothrix rubra sp. nov., and Geothrix limicola sp. nov., six novel members of Acidobacteriota isolated from soils.</title>
        <authorList>
            <person name="Itoh H."/>
            <person name="Sugisawa Y."/>
            <person name="Mise K."/>
            <person name="Xu Z."/>
            <person name="Kuniyasu M."/>
            <person name="Ushijima N."/>
            <person name="Kawano K."/>
            <person name="Kobayashi E."/>
            <person name="Shiratori Y."/>
            <person name="Masuda Y."/>
            <person name="Senoo K."/>
        </authorList>
    </citation>
    <scope>NUCLEOTIDE SEQUENCE [LARGE SCALE GENOMIC DNA]</scope>
    <source>
        <strain evidence="11">W79</strain>
    </source>
</reference>
<keyword evidence="3 7" id="KW-0812">Transmembrane</keyword>
<dbReference type="InterPro" id="IPR003838">
    <property type="entry name" value="ABC3_permease_C"/>
</dbReference>
<accession>A0AA48GWR0</accession>
<dbReference type="Pfam" id="PF02687">
    <property type="entry name" value="FtsX"/>
    <property type="match status" value="1"/>
</dbReference>
<gene>
    <name evidence="10" type="ORF">METEAL_09170</name>
</gene>
<dbReference type="RefSeq" id="WP_316414646.1">
    <property type="nucleotide sequence ID" value="NZ_AP027080.1"/>
</dbReference>
<dbReference type="EMBL" id="AP027080">
    <property type="protein sequence ID" value="BDU71743.1"/>
    <property type="molecule type" value="Genomic_DNA"/>
</dbReference>
<evidence type="ECO:0000256" key="6">
    <source>
        <dbReference type="ARBA" id="ARBA00038076"/>
    </source>
</evidence>
<dbReference type="InterPro" id="IPR050250">
    <property type="entry name" value="Macrolide_Exporter_MacB"/>
</dbReference>